<sequence length="500" mass="53631">MKKIVKLTGITTAVLMITAPIFTTMIDPITTVKADDPGPDYQAIIDNIDPTKLQSIADEIKANIQEPAFRNFDKDSVVFNLLGYGFDMGPVIGITDGGSVLPYSQLSSNVGGLLDTGIFENGQHLSEADGKYLDDNIVLFDMKIYDANGTQITTLDNLNALQDSDLKVDIDMKYMTGYVDNKPIFDGSIPVIKDTKVSYNTSKVATSKLEYQKDITVKAGTAASDIRSSDYGNAKLIDTTAGSDMENTTIGSTRTATSDGMFFSDEASAEQHLNGSTTGQVDAGDPLLAGTYYRVVNANLIGLAMGVIVDGDGLTVDGDAVQYKLPTSNAGSTFDFVQKVTVTPKNSGNTDTTSGIATTHNDKINYSLYNDNNEKVDNRALAPVSSWKVDKARTINGVKQYRVSTHEWVNASDVDFVSGGSISDGLTIKKLDTAKEISLSTDHNIYNLENSKQEVSTTRALAGGTNWLVDKIGTDSHGGIYYGVSTDEFVKASDGVSVVK</sequence>
<organism evidence="1 2">
    <name type="scientific">Companilactobacillus keshanensis</name>
    <dbReference type="NCBI Taxonomy" id="2486003"/>
    <lineage>
        <taxon>Bacteria</taxon>
        <taxon>Bacillati</taxon>
        <taxon>Bacillota</taxon>
        <taxon>Bacilli</taxon>
        <taxon>Lactobacillales</taxon>
        <taxon>Lactobacillaceae</taxon>
        <taxon>Companilactobacillus</taxon>
    </lineage>
</organism>
<dbReference type="EMBL" id="JBHTOI010000039">
    <property type="protein sequence ID" value="MFD1418350.1"/>
    <property type="molecule type" value="Genomic_DNA"/>
</dbReference>
<reference evidence="2" key="1">
    <citation type="journal article" date="2019" name="Int. J. Syst. Evol. Microbiol.">
        <title>The Global Catalogue of Microorganisms (GCM) 10K type strain sequencing project: providing services to taxonomists for standard genome sequencing and annotation.</title>
        <authorList>
            <consortium name="The Broad Institute Genomics Platform"/>
            <consortium name="The Broad Institute Genome Sequencing Center for Infectious Disease"/>
            <person name="Wu L."/>
            <person name="Ma J."/>
        </authorList>
    </citation>
    <scope>NUCLEOTIDE SEQUENCE [LARGE SCALE GENOMIC DNA]</scope>
    <source>
        <strain evidence="2">CCM 8936</strain>
    </source>
</reference>
<gene>
    <name evidence="1" type="ORF">ACFQ42_06330</name>
</gene>
<keyword evidence="2" id="KW-1185">Reference proteome</keyword>
<dbReference type="Proteomes" id="UP001597251">
    <property type="component" value="Unassembled WGS sequence"/>
</dbReference>
<evidence type="ECO:0000313" key="1">
    <source>
        <dbReference type="EMBL" id="MFD1418350.1"/>
    </source>
</evidence>
<protein>
    <recommendedName>
        <fullName evidence="3">Surface layer protein A domain-containing protein</fullName>
    </recommendedName>
</protein>
<proteinExistence type="predicted"/>
<accession>A0ABW4BVY7</accession>
<evidence type="ECO:0000313" key="2">
    <source>
        <dbReference type="Proteomes" id="UP001597251"/>
    </source>
</evidence>
<evidence type="ECO:0008006" key="3">
    <source>
        <dbReference type="Google" id="ProtNLM"/>
    </source>
</evidence>
<name>A0ABW4BVY7_9LACO</name>
<comment type="caution">
    <text evidence="1">The sequence shown here is derived from an EMBL/GenBank/DDBJ whole genome shotgun (WGS) entry which is preliminary data.</text>
</comment>
<dbReference type="RefSeq" id="WP_125677368.1">
    <property type="nucleotide sequence ID" value="NZ_JBHTOI010000039.1"/>
</dbReference>